<accession>A0AAD8MBW5</accession>
<organism evidence="3 4">
    <name type="scientific">Heracleum sosnowskyi</name>
    <dbReference type="NCBI Taxonomy" id="360622"/>
    <lineage>
        <taxon>Eukaryota</taxon>
        <taxon>Viridiplantae</taxon>
        <taxon>Streptophyta</taxon>
        <taxon>Embryophyta</taxon>
        <taxon>Tracheophyta</taxon>
        <taxon>Spermatophyta</taxon>
        <taxon>Magnoliopsida</taxon>
        <taxon>eudicotyledons</taxon>
        <taxon>Gunneridae</taxon>
        <taxon>Pentapetalae</taxon>
        <taxon>asterids</taxon>
        <taxon>campanulids</taxon>
        <taxon>Apiales</taxon>
        <taxon>Apiaceae</taxon>
        <taxon>Apioideae</taxon>
        <taxon>apioid superclade</taxon>
        <taxon>Tordylieae</taxon>
        <taxon>Tordyliinae</taxon>
        <taxon>Heracleum</taxon>
    </lineage>
</organism>
<gene>
    <name evidence="3" type="ORF">POM88_042089</name>
</gene>
<dbReference type="PANTHER" id="PTHR31827">
    <property type="entry name" value="EMB|CAB89363.1"/>
    <property type="match status" value="1"/>
</dbReference>
<dbReference type="AlphaFoldDB" id="A0AAD8MBW5"/>
<feature type="domain" description="WRKY19-like zinc finger" evidence="2">
    <location>
        <begin position="284"/>
        <end position="308"/>
    </location>
</feature>
<feature type="domain" description="WRKY19-like zinc finger" evidence="2">
    <location>
        <begin position="460"/>
        <end position="484"/>
    </location>
</feature>
<dbReference type="PANTHER" id="PTHR31827:SF45">
    <property type="entry name" value="LORICRIN-RELATED PROTEIN"/>
    <property type="match status" value="1"/>
</dbReference>
<reference evidence="3" key="2">
    <citation type="submission" date="2023-05" db="EMBL/GenBank/DDBJ databases">
        <authorList>
            <person name="Schelkunov M.I."/>
        </authorList>
    </citation>
    <scope>NUCLEOTIDE SEQUENCE</scope>
    <source>
        <strain evidence="3">Hsosn_3</strain>
        <tissue evidence="3">Leaf</tissue>
    </source>
</reference>
<evidence type="ECO:0000313" key="4">
    <source>
        <dbReference type="Proteomes" id="UP001237642"/>
    </source>
</evidence>
<evidence type="ECO:0000259" key="2">
    <source>
        <dbReference type="Pfam" id="PF24906"/>
    </source>
</evidence>
<dbReference type="InterPro" id="IPR056866">
    <property type="entry name" value="Znf_WRKY19"/>
</dbReference>
<sequence>MNGIYLLYIPFPHFYPPPPPSSQDYWNHMVAACVHFGCLLANFYCLLLLDFGLSVYDILLHLIGGAVDDGPHNLSVAPCKFDAGCKRKWKVTDGSSDHPGAFLFLGGNSANELEEGSVDTGLSINLFSSSERRDEKRKKLSASLKALVLGRSEPCLELSLSTCPSESAITTVNQGSIHFQDSATQLVDEGTTSSRWNRGPRLPPLQSTGSITIFSLVPSSGITGPVIPNLSSNVTDAVKNSVACESGVAPQQQCRKSRVKQCRFSGCTTGSRGGSGFCIRHGGGRRCQDPGCDKGAEGKTMFCKRHGGGRRCYYLECTKSAEGRTNYCIGHGGGRRCSHDGCPHAARDKSGFCIKHGGGKRCIMENCDKSAEGIKGLCISHGGGHRCQYINCTKGAQGSTKFCKAHGGGKRCTFLGCRKGAEGNTLLCKGHGGGKRCTFEGGCSKSVHSGCLFCVNHGGGKRCVMADCIKSARGKTKFCVRHGGGKRCKYEGGCDKSAQGSTDFCKRHGGGKRCSWAQSGLGDQAVATCDKLAKGKLGLCASHTSQFDNLRTHGGSDTGPAAPDLQACLSKKTTGMYAWEIKHGKEPIQLQTPFLDSYLVEDCRPSQFSLPEGRVHGGSLMAMMRRESGSVGPSKDDNEVGCSLEPGSSHSLPHEWV</sequence>
<dbReference type="Pfam" id="PF24906">
    <property type="entry name" value="Zf_WRKY19"/>
    <property type="match status" value="4"/>
</dbReference>
<evidence type="ECO:0000313" key="3">
    <source>
        <dbReference type="EMBL" id="KAK1366528.1"/>
    </source>
</evidence>
<proteinExistence type="predicted"/>
<protein>
    <submittedName>
        <fullName evidence="3">WRKY transcription factor</fullName>
    </submittedName>
</protein>
<feature type="compositionally biased region" description="Basic and acidic residues" evidence="1">
    <location>
        <begin position="627"/>
        <end position="638"/>
    </location>
</feature>
<name>A0AAD8MBW5_9APIA</name>
<dbReference type="EMBL" id="JAUIZM010000009">
    <property type="protein sequence ID" value="KAK1366528.1"/>
    <property type="molecule type" value="Genomic_DNA"/>
</dbReference>
<feature type="region of interest" description="Disordered" evidence="1">
    <location>
        <begin position="627"/>
        <end position="657"/>
    </location>
</feature>
<comment type="caution">
    <text evidence="3">The sequence shown here is derived from an EMBL/GenBank/DDBJ whole genome shotgun (WGS) entry which is preliminary data.</text>
</comment>
<evidence type="ECO:0000256" key="1">
    <source>
        <dbReference type="SAM" id="MobiDB-lite"/>
    </source>
</evidence>
<keyword evidence="4" id="KW-1185">Reference proteome</keyword>
<dbReference type="Proteomes" id="UP001237642">
    <property type="component" value="Unassembled WGS sequence"/>
</dbReference>
<feature type="domain" description="WRKY19-like zinc finger" evidence="2">
    <location>
        <begin position="359"/>
        <end position="383"/>
    </location>
</feature>
<feature type="domain" description="WRKY19-like zinc finger" evidence="2">
    <location>
        <begin position="334"/>
        <end position="358"/>
    </location>
</feature>
<reference evidence="3" key="1">
    <citation type="submission" date="2023-02" db="EMBL/GenBank/DDBJ databases">
        <title>Genome of toxic invasive species Heracleum sosnowskyi carries increased number of genes despite the absence of recent whole-genome duplications.</title>
        <authorList>
            <person name="Schelkunov M."/>
            <person name="Shtratnikova V."/>
            <person name="Makarenko M."/>
            <person name="Klepikova A."/>
            <person name="Omelchenko D."/>
            <person name="Novikova G."/>
            <person name="Obukhova E."/>
            <person name="Bogdanov V."/>
            <person name="Penin A."/>
            <person name="Logacheva M."/>
        </authorList>
    </citation>
    <scope>NUCLEOTIDE SEQUENCE</scope>
    <source>
        <strain evidence="3">Hsosn_3</strain>
        <tissue evidence="3">Leaf</tissue>
    </source>
</reference>